<feature type="domain" description="HTH cro/C1-type" evidence="1">
    <location>
        <begin position="76"/>
        <end position="121"/>
    </location>
</feature>
<dbReference type="OrthoDB" id="676274at2"/>
<dbReference type="STRING" id="279824.SAMN03080617_02086"/>
<reference evidence="3" key="1">
    <citation type="submission" date="2016-10" db="EMBL/GenBank/DDBJ databases">
        <authorList>
            <person name="Varghese N."/>
            <person name="Submissions S."/>
        </authorList>
    </citation>
    <scope>NUCLEOTIDE SEQUENCE [LARGE SCALE GENOMIC DNA]</scope>
    <source>
        <strain evidence="3">DSM 22703</strain>
    </source>
</reference>
<organism evidence="2 3">
    <name type="scientific">Algoriphagus alkaliphilus</name>
    <dbReference type="NCBI Taxonomy" id="279824"/>
    <lineage>
        <taxon>Bacteria</taxon>
        <taxon>Pseudomonadati</taxon>
        <taxon>Bacteroidota</taxon>
        <taxon>Cytophagia</taxon>
        <taxon>Cytophagales</taxon>
        <taxon>Cyclobacteriaceae</taxon>
        <taxon>Algoriphagus</taxon>
    </lineage>
</organism>
<protein>
    <recommendedName>
        <fullName evidence="1">HTH cro/C1-type domain-containing protein</fullName>
    </recommendedName>
</protein>
<dbReference type="PROSITE" id="PS50943">
    <property type="entry name" value="HTH_CROC1"/>
    <property type="match status" value="1"/>
</dbReference>
<evidence type="ECO:0000313" key="3">
    <source>
        <dbReference type="Proteomes" id="UP000198756"/>
    </source>
</evidence>
<dbReference type="EMBL" id="FMXE01000012">
    <property type="protein sequence ID" value="SDA74961.1"/>
    <property type="molecule type" value="Genomic_DNA"/>
</dbReference>
<sequence length="129" mass="14910">MEIVKIPLIIERGEGKVLWGRVEYNGNLITDFANSIPELEEKIKILLFDFEELNPDNIQFEHQFDIYSLFQRFDFLKISTVAEHAGMNPGLLRQYVSGAKNPSEEQAKKIERTLHKLAQELQKASIFTS</sequence>
<keyword evidence="3" id="KW-1185">Reference proteome</keyword>
<dbReference type="AlphaFoldDB" id="A0A1G5XX00"/>
<dbReference type="RefSeq" id="WP_092729881.1">
    <property type="nucleotide sequence ID" value="NZ_FMXE01000012.1"/>
</dbReference>
<proteinExistence type="predicted"/>
<gene>
    <name evidence="2" type="ORF">SAMN03080617_02086</name>
</gene>
<name>A0A1G5XX00_9BACT</name>
<evidence type="ECO:0000259" key="1">
    <source>
        <dbReference type="PROSITE" id="PS50943"/>
    </source>
</evidence>
<dbReference type="InterPro" id="IPR001387">
    <property type="entry name" value="Cro/C1-type_HTH"/>
</dbReference>
<accession>A0A1G5XX00</accession>
<evidence type="ECO:0000313" key="2">
    <source>
        <dbReference type="EMBL" id="SDA74961.1"/>
    </source>
</evidence>
<dbReference type="Proteomes" id="UP000198756">
    <property type="component" value="Unassembled WGS sequence"/>
</dbReference>
<dbReference type="CDD" id="cd00093">
    <property type="entry name" value="HTH_XRE"/>
    <property type="match status" value="1"/>
</dbReference>